<organism evidence="1 2">
    <name type="scientific">Allosediminivita pacifica</name>
    <dbReference type="NCBI Taxonomy" id="1267769"/>
    <lineage>
        <taxon>Bacteria</taxon>
        <taxon>Pseudomonadati</taxon>
        <taxon>Pseudomonadota</taxon>
        <taxon>Alphaproteobacteria</taxon>
        <taxon>Rhodobacterales</taxon>
        <taxon>Paracoccaceae</taxon>
        <taxon>Allosediminivita</taxon>
    </lineage>
</organism>
<dbReference type="RefSeq" id="WP_146178818.1">
    <property type="nucleotide sequence ID" value="NZ_BMEZ01000007.1"/>
</dbReference>
<evidence type="ECO:0000313" key="1">
    <source>
        <dbReference type="EMBL" id="PTX49292.1"/>
    </source>
</evidence>
<dbReference type="Proteomes" id="UP000244069">
    <property type="component" value="Unassembled WGS sequence"/>
</dbReference>
<gene>
    <name evidence="1" type="ORF">C8N44_107132</name>
</gene>
<comment type="caution">
    <text evidence="1">The sequence shown here is derived from an EMBL/GenBank/DDBJ whole genome shotgun (WGS) entry which is preliminary data.</text>
</comment>
<accession>A0A2T6AZQ0</accession>
<keyword evidence="2" id="KW-1185">Reference proteome</keyword>
<name>A0A2T6AZQ0_9RHOB</name>
<proteinExistence type="predicted"/>
<evidence type="ECO:0000313" key="2">
    <source>
        <dbReference type="Proteomes" id="UP000244069"/>
    </source>
</evidence>
<dbReference type="AlphaFoldDB" id="A0A2T6AZQ0"/>
<dbReference type="OrthoDB" id="7862430at2"/>
<sequence>MPDLRTDLSEINYNAAEECFQALVTLHEPTGPVRVAADFRAPLNAPDELVRQGLIQPAYSDLYAGRGMTARLRAPALNAPEAAAHAA</sequence>
<protein>
    <submittedName>
        <fullName evidence="1">Uncharacterized protein</fullName>
    </submittedName>
</protein>
<reference evidence="1 2" key="1">
    <citation type="submission" date="2018-04" db="EMBL/GenBank/DDBJ databases">
        <title>Genomic Encyclopedia of Archaeal and Bacterial Type Strains, Phase II (KMG-II): from individual species to whole genera.</title>
        <authorList>
            <person name="Goeker M."/>
        </authorList>
    </citation>
    <scope>NUCLEOTIDE SEQUENCE [LARGE SCALE GENOMIC DNA]</scope>
    <source>
        <strain evidence="1 2">DSM 29329</strain>
    </source>
</reference>
<dbReference type="EMBL" id="QBKN01000007">
    <property type="protein sequence ID" value="PTX49292.1"/>
    <property type="molecule type" value="Genomic_DNA"/>
</dbReference>